<accession>A0ABT8WIC3</accession>
<dbReference type="EMBL" id="JAUOEL010000001">
    <property type="protein sequence ID" value="MDO5972886.1"/>
    <property type="molecule type" value="Genomic_DNA"/>
</dbReference>
<protein>
    <submittedName>
        <fullName evidence="1">SRPBCC family protein</fullName>
    </submittedName>
</protein>
<dbReference type="CDD" id="cd07812">
    <property type="entry name" value="SRPBCC"/>
    <property type="match status" value="1"/>
</dbReference>
<dbReference type="Proteomes" id="UP001176806">
    <property type="component" value="Unassembled WGS sequence"/>
</dbReference>
<proteinExistence type="predicted"/>
<evidence type="ECO:0000313" key="1">
    <source>
        <dbReference type="EMBL" id="MDO5972886.1"/>
    </source>
</evidence>
<keyword evidence="2" id="KW-1185">Reference proteome</keyword>
<name>A0ABT8WIC3_9FLAO</name>
<sequence>MKYSCSVEINLSIDKTVELWENETNFKEWQDGFKSIEHLSGIPNSKGAKSKIIYQGEQKIELLETIILSDLPNKKIALYEHIHMTNTQTTRFKVIEKNKTEYISEVEYTKFNGFMIKLMAKLFPSKFKGQSQKWMNQFKEFAEKTGN</sequence>
<dbReference type="RefSeq" id="WP_303299943.1">
    <property type="nucleotide sequence ID" value="NZ_BAABDA010000042.1"/>
</dbReference>
<evidence type="ECO:0000313" key="2">
    <source>
        <dbReference type="Proteomes" id="UP001176806"/>
    </source>
</evidence>
<organism evidence="1 2">
    <name type="scientific">Flavivirga jejuensis</name>
    <dbReference type="NCBI Taxonomy" id="870487"/>
    <lineage>
        <taxon>Bacteria</taxon>
        <taxon>Pseudomonadati</taxon>
        <taxon>Bacteroidota</taxon>
        <taxon>Flavobacteriia</taxon>
        <taxon>Flavobacteriales</taxon>
        <taxon>Flavobacteriaceae</taxon>
        <taxon>Flavivirga</taxon>
    </lineage>
</organism>
<dbReference type="SUPFAM" id="SSF55961">
    <property type="entry name" value="Bet v1-like"/>
    <property type="match status" value="1"/>
</dbReference>
<reference evidence="1" key="1">
    <citation type="submission" date="2023-07" db="EMBL/GenBank/DDBJ databases">
        <title>Two novel species in the genus Flavivirga.</title>
        <authorList>
            <person name="Kwon K."/>
        </authorList>
    </citation>
    <scope>NUCLEOTIDE SEQUENCE</scope>
    <source>
        <strain evidence="1">KACC 14158</strain>
    </source>
</reference>
<dbReference type="Gene3D" id="3.30.530.20">
    <property type="match status" value="1"/>
</dbReference>
<comment type="caution">
    <text evidence="1">The sequence shown here is derived from an EMBL/GenBank/DDBJ whole genome shotgun (WGS) entry which is preliminary data.</text>
</comment>
<dbReference type="InterPro" id="IPR023393">
    <property type="entry name" value="START-like_dom_sf"/>
</dbReference>
<gene>
    <name evidence="1" type="ORF">Q4Q40_01710</name>
</gene>